<dbReference type="Proteomes" id="UP001622496">
    <property type="component" value="Chromosome"/>
</dbReference>
<proteinExistence type="predicted"/>
<organism evidence="2 3">
    <name type="scientific">[Kitasatospora] papulosa</name>
    <dbReference type="NCBI Taxonomy" id="1464011"/>
    <lineage>
        <taxon>Bacteria</taxon>
        <taxon>Bacillati</taxon>
        <taxon>Actinomycetota</taxon>
        <taxon>Actinomycetes</taxon>
        <taxon>Kitasatosporales</taxon>
        <taxon>Streptomycetaceae</taxon>
        <taxon>Streptomyces</taxon>
    </lineage>
</organism>
<evidence type="ECO:0000313" key="3">
    <source>
        <dbReference type="Proteomes" id="UP001622496"/>
    </source>
</evidence>
<gene>
    <name evidence="2" type="ORF">OG560_27770</name>
</gene>
<protein>
    <submittedName>
        <fullName evidence="2">Uncharacterized protein</fullName>
    </submittedName>
</protein>
<sequence>MRNALAHGQQSDVGRERQGPPRRSLSLALDGPPVRDHRIEASVLGGWLTALQTAVTSVAHALDDQRPTHDSGPVPREIQRATKLFSSAVFPSSYGMVLEEAPPEAQQELPDISAGESLLDRAMSTLLDLTDRAESGDAAEDAVLAAALPLGRRAAGHLAQLTGVVADANAGVRLTWQSPHVGLRSSSLSSSGAQRCRETLRTADFAHRSDILTGTVVGGSKVRGTVEIEVPRRGVVTVRADREVTALLSAYADRTVLAEVMVTTARSPLGREHHSYLLIDLDLAEG</sequence>
<feature type="region of interest" description="Disordered" evidence="1">
    <location>
        <begin position="1"/>
        <end position="32"/>
    </location>
</feature>
<name>A0ABZ1K973_9ACTN</name>
<evidence type="ECO:0000256" key="1">
    <source>
        <dbReference type="SAM" id="MobiDB-lite"/>
    </source>
</evidence>
<accession>A0ABZ1K973</accession>
<reference evidence="2 3" key="1">
    <citation type="submission" date="2022-10" db="EMBL/GenBank/DDBJ databases">
        <title>The complete genomes of actinobacterial strains from the NBC collection.</title>
        <authorList>
            <person name="Joergensen T.S."/>
            <person name="Alvarez Arevalo M."/>
            <person name="Sterndorff E.B."/>
            <person name="Faurdal D."/>
            <person name="Vuksanovic O."/>
            <person name="Mourched A.-S."/>
            <person name="Charusanti P."/>
            <person name="Shaw S."/>
            <person name="Blin K."/>
            <person name="Weber T."/>
        </authorList>
    </citation>
    <scope>NUCLEOTIDE SEQUENCE [LARGE SCALE GENOMIC DNA]</scope>
    <source>
        <strain evidence="2 3">NBC_00185</strain>
    </source>
</reference>
<keyword evidence="3" id="KW-1185">Reference proteome</keyword>
<dbReference type="EMBL" id="CP108135">
    <property type="protein sequence ID" value="WTP69011.1"/>
    <property type="molecule type" value="Genomic_DNA"/>
</dbReference>
<evidence type="ECO:0000313" key="2">
    <source>
        <dbReference type="EMBL" id="WTP69011.1"/>
    </source>
</evidence>
<dbReference type="RefSeq" id="WP_406188830.1">
    <property type="nucleotide sequence ID" value="NZ_CP108135.1"/>
</dbReference>